<name>A0AB36TBL4_ACETH</name>
<gene>
    <name evidence="1" type="ORF">M972_11109</name>
</gene>
<dbReference type="AlphaFoldDB" id="A0AB36TBL4"/>
<dbReference type="EMBL" id="PDBW01000001">
    <property type="protein sequence ID" value="PFH01377.1"/>
    <property type="molecule type" value="Genomic_DNA"/>
</dbReference>
<evidence type="ECO:0000313" key="1">
    <source>
        <dbReference type="EMBL" id="PFH01377.1"/>
    </source>
</evidence>
<evidence type="ECO:0000313" key="2">
    <source>
        <dbReference type="Proteomes" id="UP000223596"/>
    </source>
</evidence>
<comment type="caution">
    <text evidence="1">The sequence shown here is derived from an EMBL/GenBank/DDBJ whole genome shotgun (WGS) entry which is preliminary data.</text>
</comment>
<dbReference type="Proteomes" id="UP000223596">
    <property type="component" value="Unassembled WGS sequence"/>
</dbReference>
<proteinExistence type="predicted"/>
<dbReference type="RefSeq" id="WP_003513124.1">
    <property type="nucleotide sequence ID" value="NZ_CP013828.1"/>
</dbReference>
<dbReference type="GeneID" id="35806064"/>
<reference evidence="1 2" key="1">
    <citation type="submission" date="2017-09" db="EMBL/GenBank/DDBJ databases">
        <title>Evaluation of Pacific Biosciences Sequencing Technology to Finishing C. thermocellum Genome Sequences.</title>
        <authorList>
            <person name="Brown S."/>
        </authorList>
    </citation>
    <scope>NUCLEOTIDE SEQUENCE [LARGE SCALE GENOMIC DNA]</scope>
    <source>
        <strain evidence="1 2">AD2</strain>
    </source>
</reference>
<sequence>MILVGRLIKGTHAIKESVFNKEAEDTDFRDLLEEGLISLCRELDIPVPLWLNKNTSEFARYRKTFFDRDQFIEDVKFDRFELRME</sequence>
<accession>A0AB36TBL4</accession>
<organism evidence="1 2">
    <name type="scientific">Acetivibrio thermocellus AD2</name>
    <dbReference type="NCBI Taxonomy" id="1138384"/>
    <lineage>
        <taxon>Bacteria</taxon>
        <taxon>Bacillati</taxon>
        <taxon>Bacillota</taxon>
        <taxon>Clostridia</taxon>
        <taxon>Eubacteriales</taxon>
        <taxon>Oscillospiraceae</taxon>
        <taxon>Acetivibrio</taxon>
    </lineage>
</organism>
<protein>
    <submittedName>
        <fullName evidence="1">Uncharacterized protein</fullName>
    </submittedName>
</protein>